<proteinExistence type="predicted"/>
<sequence length="61" mass="6123">MKRSGEVPQILKEALCEAELSEDFLKSGVYGGAASGALQAVKGLSGGRGKGSLAQLSARGS</sequence>
<gene>
    <name evidence="1" type="ordered locus">TUZN_1621</name>
</gene>
<accession>F2L2P0</accession>
<dbReference type="eggNOG" id="arCOG03707">
    <property type="taxonomic scope" value="Archaea"/>
</dbReference>
<dbReference type="HOGENOM" id="CLU_2911747_0_0_2"/>
<evidence type="ECO:0000313" key="2">
    <source>
        <dbReference type="Proteomes" id="UP000008138"/>
    </source>
</evidence>
<dbReference type="AlphaFoldDB" id="F2L2P0"/>
<protein>
    <submittedName>
        <fullName evidence="1">Uncharacterized protein</fullName>
    </submittedName>
</protein>
<keyword evidence="2" id="KW-1185">Reference proteome</keyword>
<dbReference type="Proteomes" id="UP000008138">
    <property type="component" value="Chromosome"/>
</dbReference>
<evidence type="ECO:0000313" key="1">
    <source>
        <dbReference type="EMBL" id="AEA13088.1"/>
    </source>
</evidence>
<name>F2L2P0_THEU7</name>
<dbReference type="EMBL" id="CP002590">
    <property type="protein sequence ID" value="AEA13088.1"/>
    <property type="molecule type" value="Genomic_DNA"/>
</dbReference>
<organism evidence="1 2">
    <name type="scientific">Thermoproteus uzoniensis (strain 768-20)</name>
    <dbReference type="NCBI Taxonomy" id="999630"/>
    <lineage>
        <taxon>Archaea</taxon>
        <taxon>Thermoproteota</taxon>
        <taxon>Thermoprotei</taxon>
        <taxon>Thermoproteales</taxon>
        <taxon>Thermoproteaceae</taxon>
        <taxon>Thermoproteus</taxon>
    </lineage>
</organism>
<reference evidence="1 2" key="1">
    <citation type="journal article" date="2011" name="J. Bacteriol.">
        <title>Complete genome sequence of the thermoacidophilic crenarchaeon Thermoproteus uzoniensis 768-20.</title>
        <authorList>
            <person name="Mardanov A.V."/>
            <person name="Gumerov V.M."/>
            <person name="Beletsky A.V."/>
            <person name="Prokofeva M.I."/>
            <person name="Bonch-Osmolovskaya E.A."/>
            <person name="Ravin N.V."/>
            <person name="Skryabin K.G."/>
        </authorList>
    </citation>
    <scope>NUCLEOTIDE SEQUENCE [LARGE SCALE GENOMIC DNA]</scope>
    <source>
        <strain evidence="1 2">768-20</strain>
    </source>
</reference>
<reference key="2">
    <citation type="submission" date="2011-03" db="EMBL/GenBank/DDBJ databases">
        <title>Complete genome sequence of the thermoacidophilic crenarchaeon Thermoproteus uzoniensis 768-20.</title>
        <authorList>
            <person name="Mardanov A.V."/>
            <person name="Gumerov V.M."/>
            <person name="Beletsky A.V."/>
            <person name="Prokofeva M.I."/>
            <person name="Bonch-Osmolovskaya E.A."/>
            <person name="Ravin N.V."/>
            <person name="Skryabin K.G."/>
        </authorList>
    </citation>
    <scope>NUCLEOTIDE SEQUENCE</scope>
    <source>
        <strain>768-20</strain>
    </source>
</reference>
<dbReference type="KEGG" id="tuz:TUZN_1621"/>